<evidence type="ECO:0000256" key="8">
    <source>
        <dbReference type="ARBA" id="ARBA00023186"/>
    </source>
</evidence>
<dbReference type="RefSeq" id="XP_017992980.1">
    <property type="nucleotide sequence ID" value="XM_018136947.1"/>
</dbReference>
<keyword evidence="7 10" id="KW-0472">Membrane</keyword>
<keyword evidence="8 10" id="KW-0143">Chaperone</keyword>
<dbReference type="PANTHER" id="PTHR28202">
    <property type="entry name" value="ASSEMBLY FACTOR CBP4"/>
    <property type="match status" value="1"/>
</dbReference>
<accession>A0A0M8MNW0</accession>
<evidence type="ECO:0000256" key="9">
    <source>
        <dbReference type="ARBA" id="ARBA00025413"/>
    </source>
</evidence>
<keyword evidence="6 10" id="KW-0496">Mitochondrion</keyword>
<dbReference type="AlphaFoldDB" id="A0A0M8MNW0"/>
<proteinExistence type="inferred from homology"/>
<dbReference type="PANTHER" id="PTHR28202:SF1">
    <property type="entry name" value="ASSEMBLY FACTOR CBP4"/>
    <property type="match status" value="1"/>
</dbReference>
<evidence type="ECO:0000313" key="12">
    <source>
        <dbReference type="Proteomes" id="UP000037751"/>
    </source>
</evidence>
<evidence type="ECO:0000313" key="11">
    <source>
        <dbReference type="EMBL" id="KOS15348.1"/>
    </source>
</evidence>
<comment type="caution">
    <text evidence="11">The sequence shown here is derived from an EMBL/GenBank/DDBJ whole genome shotgun (WGS) entry which is preliminary data.</text>
</comment>
<keyword evidence="5 10" id="KW-1133">Transmembrane helix</keyword>
<evidence type="ECO:0000256" key="7">
    <source>
        <dbReference type="ARBA" id="ARBA00023136"/>
    </source>
</evidence>
<evidence type="ECO:0000256" key="6">
    <source>
        <dbReference type="ARBA" id="ARBA00023128"/>
    </source>
</evidence>
<keyword evidence="4 10" id="KW-0999">Mitochondrion inner membrane</keyword>
<comment type="function">
    <text evidence="9 10">Essential for the assembly of ubiquinol-cytochrome c reductase. It has a direct effect on the correct occurrence of the Rieske protein, core 4, core 5 and apocytochrome b.</text>
</comment>
<dbReference type="Pfam" id="PF07960">
    <property type="entry name" value="CBP4"/>
    <property type="match status" value="1"/>
</dbReference>
<dbReference type="InterPro" id="IPR012420">
    <property type="entry name" value="Cbp4"/>
</dbReference>
<evidence type="ECO:0000256" key="10">
    <source>
        <dbReference type="RuleBase" id="RU368005"/>
    </source>
</evidence>
<dbReference type="Proteomes" id="UP000037751">
    <property type="component" value="Unassembled WGS sequence"/>
</dbReference>
<sequence length="84" mass="9336">MAGGAANWARAFIGGGFIVGTGYMLLKFATPSEQELYNSLSPDLKRKVDEQRHAQANKEQVQHMKTLQEKLAQQQDSATVNWAK</sequence>
<comment type="subcellular location">
    <subcellularLocation>
        <location evidence="1 10">Mitochondrion inner membrane</location>
        <topology evidence="1 10">Single-pass membrane protein</topology>
    </subcellularLocation>
</comment>
<feature type="transmembrane region" description="Helical" evidence="10">
    <location>
        <begin position="6"/>
        <end position="26"/>
    </location>
</feature>
<evidence type="ECO:0000256" key="3">
    <source>
        <dbReference type="ARBA" id="ARBA00022692"/>
    </source>
</evidence>
<evidence type="ECO:0000256" key="2">
    <source>
        <dbReference type="ARBA" id="ARBA00006780"/>
    </source>
</evidence>
<dbReference type="GO" id="GO:0034551">
    <property type="term" value="P:mitochondrial respiratory chain complex III assembly"/>
    <property type="evidence" value="ECO:0007669"/>
    <property type="project" value="TreeGrafter"/>
</dbReference>
<reference evidence="11 12" key="1">
    <citation type="submission" date="2015-07" db="EMBL/GenBank/DDBJ databases">
        <title>Draft Genome Sequence of Malassezia furfur CBS1878 and Malassezia pachydermatis CBS1879.</title>
        <authorList>
            <person name="Triana S."/>
            <person name="Ohm R."/>
            <person name="Gonzalez A."/>
            <person name="DeCock H."/>
            <person name="Restrepo S."/>
            <person name="Celis A."/>
        </authorList>
    </citation>
    <scope>NUCLEOTIDE SEQUENCE [LARGE SCALE GENOMIC DNA]</scope>
    <source>
        <strain evidence="11 12">CBS 1879</strain>
    </source>
</reference>
<gene>
    <name evidence="11" type="ORF">Malapachy_2458</name>
</gene>
<dbReference type="VEuPathDB" id="FungiDB:Malapachy_2458"/>
<keyword evidence="3 10" id="KW-0812">Transmembrane</keyword>
<comment type="similarity">
    <text evidence="2 10">Belongs to the CBP4 family.</text>
</comment>
<dbReference type="EMBL" id="LGAV01000002">
    <property type="protein sequence ID" value="KOS15348.1"/>
    <property type="molecule type" value="Genomic_DNA"/>
</dbReference>
<dbReference type="STRING" id="77020.A0A0M8MNW0"/>
<evidence type="ECO:0000256" key="4">
    <source>
        <dbReference type="ARBA" id="ARBA00022792"/>
    </source>
</evidence>
<evidence type="ECO:0000256" key="1">
    <source>
        <dbReference type="ARBA" id="ARBA00004434"/>
    </source>
</evidence>
<keyword evidence="12" id="KW-1185">Reference proteome</keyword>
<protein>
    <recommendedName>
        <fullName evidence="10">Cytochrome b mRNA-processing protein 4</fullName>
    </recommendedName>
</protein>
<dbReference type="OrthoDB" id="5576752at2759"/>
<dbReference type="GeneID" id="28728822"/>
<evidence type="ECO:0000256" key="5">
    <source>
        <dbReference type="ARBA" id="ARBA00022989"/>
    </source>
</evidence>
<organism evidence="11 12">
    <name type="scientific">Malassezia pachydermatis</name>
    <dbReference type="NCBI Taxonomy" id="77020"/>
    <lineage>
        <taxon>Eukaryota</taxon>
        <taxon>Fungi</taxon>
        <taxon>Dikarya</taxon>
        <taxon>Basidiomycota</taxon>
        <taxon>Ustilaginomycotina</taxon>
        <taxon>Malasseziomycetes</taxon>
        <taxon>Malasseziales</taxon>
        <taxon>Malasseziaceae</taxon>
        <taxon>Malassezia</taxon>
    </lineage>
</organism>
<name>A0A0M8MNW0_9BASI</name>
<dbReference type="GO" id="GO:0005743">
    <property type="term" value="C:mitochondrial inner membrane"/>
    <property type="evidence" value="ECO:0007669"/>
    <property type="project" value="UniProtKB-SubCell"/>
</dbReference>